<keyword evidence="1" id="KW-0472">Membrane</keyword>
<name>A0AAJ7DUM6_9HYME</name>
<dbReference type="GO" id="GO:0005794">
    <property type="term" value="C:Golgi apparatus"/>
    <property type="evidence" value="ECO:0007669"/>
    <property type="project" value="TreeGrafter"/>
</dbReference>
<evidence type="ECO:0000313" key="3">
    <source>
        <dbReference type="RefSeq" id="XP_011497039.1"/>
    </source>
</evidence>
<dbReference type="AlphaFoldDB" id="A0AAJ7DUM6"/>
<feature type="transmembrane region" description="Helical" evidence="1">
    <location>
        <begin position="56"/>
        <end position="75"/>
    </location>
</feature>
<dbReference type="GO" id="GO:0016197">
    <property type="term" value="P:endosomal transport"/>
    <property type="evidence" value="ECO:0007669"/>
    <property type="project" value="TreeGrafter"/>
</dbReference>
<dbReference type="PANTHER" id="PTHR34009">
    <property type="entry name" value="PROTEIN STAR"/>
    <property type="match status" value="1"/>
</dbReference>
<dbReference type="PANTHER" id="PTHR34009:SF2">
    <property type="entry name" value="PROTEIN STAR"/>
    <property type="match status" value="1"/>
</dbReference>
<protein>
    <submittedName>
        <fullName evidence="3">Protein Star</fullName>
    </submittedName>
</protein>
<keyword evidence="2" id="KW-1185">Reference proteome</keyword>
<dbReference type="GO" id="GO:0031902">
    <property type="term" value="C:late endosome membrane"/>
    <property type="evidence" value="ECO:0007669"/>
    <property type="project" value="TreeGrafter"/>
</dbReference>
<dbReference type="GO" id="GO:0006888">
    <property type="term" value="P:endoplasmic reticulum to Golgi vesicle-mediated transport"/>
    <property type="evidence" value="ECO:0007669"/>
    <property type="project" value="TreeGrafter"/>
</dbReference>
<dbReference type="InterPro" id="IPR053202">
    <property type="entry name" value="EGF_Rcpt_Signaling_Reg"/>
</dbReference>
<dbReference type="KEGG" id="csol:105361527"/>
<dbReference type="RefSeq" id="XP_011497039.1">
    <property type="nucleotide sequence ID" value="XM_011498737.1"/>
</dbReference>
<dbReference type="GeneID" id="105361527"/>
<dbReference type="GO" id="GO:0005789">
    <property type="term" value="C:endoplasmic reticulum membrane"/>
    <property type="evidence" value="ECO:0007669"/>
    <property type="project" value="TreeGrafter"/>
</dbReference>
<reference evidence="3" key="1">
    <citation type="submission" date="2025-08" db="UniProtKB">
        <authorList>
            <consortium name="RefSeq"/>
        </authorList>
    </citation>
    <scope>IDENTIFICATION</scope>
</reference>
<dbReference type="GO" id="GO:0005886">
    <property type="term" value="C:plasma membrane"/>
    <property type="evidence" value="ECO:0007669"/>
    <property type="project" value="TreeGrafter"/>
</dbReference>
<accession>A0AAJ7DUM6</accession>
<gene>
    <name evidence="3" type="primary">LOC105361527</name>
</gene>
<proteinExistence type="predicted"/>
<keyword evidence="1" id="KW-1133">Transmembrane helix</keyword>
<keyword evidence="1" id="KW-0812">Transmembrane</keyword>
<evidence type="ECO:0000256" key="1">
    <source>
        <dbReference type="SAM" id="Phobius"/>
    </source>
</evidence>
<organism evidence="2 3">
    <name type="scientific">Ceratosolen solmsi marchali</name>
    <dbReference type="NCBI Taxonomy" id="326594"/>
    <lineage>
        <taxon>Eukaryota</taxon>
        <taxon>Metazoa</taxon>
        <taxon>Ecdysozoa</taxon>
        <taxon>Arthropoda</taxon>
        <taxon>Hexapoda</taxon>
        <taxon>Insecta</taxon>
        <taxon>Pterygota</taxon>
        <taxon>Neoptera</taxon>
        <taxon>Endopterygota</taxon>
        <taxon>Hymenoptera</taxon>
        <taxon>Apocrita</taxon>
        <taxon>Proctotrupomorpha</taxon>
        <taxon>Chalcidoidea</taxon>
        <taxon>Agaonidae</taxon>
        <taxon>Agaoninae</taxon>
        <taxon>Ceratosolen</taxon>
    </lineage>
</organism>
<dbReference type="CTD" id="33281"/>
<dbReference type="Proteomes" id="UP000695007">
    <property type="component" value="Unplaced"/>
</dbReference>
<sequence length="327" mass="37528">MPNVDNAALGKRTFNMRPDIKLATADVTSTITAPSISNRNDDMLITKKPCCRRRTVHFTVFLAVFSTILSLLWIYTLTAELRRKAFDVNMTKDYVLYNISIDNPDLVAYIRNIRLKTSHQDLLNATRTPEEQFVVSQLQDKREGVYFEYLSRAGAISTTAWLEWNLNWRGVIVFTDPRNRSRRNPKTIVFHACLSTDKYIKEITYHQEADVQVMKLGEGHNSLVLSKESLPATRLMCFPLYSILLAYNTTNLDYLSLDSTEVQDGLVLDTVPWDLIKISVLSIHWGAHHTDTETKSIINKLGSHNYKHVKSLVTGKLLFVYNRQLKI</sequence>
<evidence type="ECO:0000313" key="2">
    <source>
        <dbReference type="Proteomes" id="UP000695007"/>
    </source>
</evidence>